<dbReference type="Proteomes" id="UP000830375">
    <property type="component" value="Unassembled WGS sequence"/>
</dbReference>
<accession>A0ABQ8MB02</accession>
<gene>
    <name evidence="14" type="ORF">H4Q32_023749</name>
</gene>
<dbReference type="InterPro" id="IPR011545">
    <property type="entry name" value="DEAD/DEAH_box_helicase_dom"/>
</dbReference>
<evidence type="ECO:0000256" key="3">
    <source>
        <dbReference type="ARBA" id="ARBA00022741"/>
    </source>
</evidence>
<dbReference type="InterPro" id="IPR010920">
    <property type="entry name" value="LSM_dom_sf"/>
</dbReference>
<dbReference type="SUPFAM" id="SSF52540">
    <property type="entry name" value="P-loop containing nucleoside triphosphate hydrolases"/>
    <property type="match status" value="1"/>
</dbReference>
<feature type="region of interest" description="Disordered" evidence="9">
    <location>
        <begin position="602"/>
        <end position="676"/>
    </location>
</feature>
<protein>
    <recommendedName>
        <fullName evidence="1">RNA helicase</fullName>
        <ecNumber evidence="1">3.6.4.13</ecNumber>
    </recommendedName>
</protein>
<keyword evidence="2" id="KW-0507">mRNA processing</keyword>
<dbReference type="PROSITE" id="PS00039">
    <property type="entry name" value="DEAD_ATP_HELICASE"/>
    <property type="match status" value="1"/>
</dbReference>
<dbReference type="EMBL" id="JACTAM010000011">
    <property type="protein sequence ID" value="KAI2659442.1"/>
    <property type="molecule type" value="Genomic_DNA"/>
</dbReference>
<evidence type="ECO:0000313" key="14">
    <source>
        <dbReference type="EMBL" id="KAI2659442.1"/>
    </source>
</evidence>
<dbReference type="SUPFAM" id="SSF50182">
    <property type="entry name" value="Sm-like ribonucleoproteins"/>
    <property type="match status" value="1"/>
</dbReference>
<dbReference type="CDD" id="cd18787">
    <property type="entry name" value="SF2_C_DEAD"/>
    <property type="match status" value="1"/>
</dbReference>
<dbReference type="PROSITE" id="PS52002">
    <property type="entry name" value="SM"/>
    <property type="match status" value="1"/>
</dbReference>
<feature type="compositionally biased region" description="Basic and acidic residues" evidence="9">
    <location>
        <begin position="649"/>
        <end position="665"/>
    </location>
</feature>
<feature type="compositionally biased region" description="Gly residues" evidence="9">
    <location>
        <begin position="617"/>
        <end position="646"/>
    </location>
</feature>
<feature type="short sequence motif" description="Q motif" evidence="7">
    <location>
        <begin position="63"/>
        <end position="91"/>
    </location>
</feature>
<evidence type="ECO:0000259" key="11">
    <source>
        <dbReference type="PROSITE" id="PS51194"/>
    </source>
</evidence>
<dbReference type="InterPro" id="IPR014014">
    <property type="entry name" value="RNA_helicase_DEAD_Q_motif"/>
</dbReference>
<dbReference type="PROSITE" id="PS51192">
    <property type="entry name" value="HELICASE_ATP_BIND_1"/>
    <property type="match status" value="1"/>
</dbReference>
<keyword evidence="2" id="KW-0508">mRNA splicing</keyword>
<evidence type="ECO:0000256" key="8">
    <source>
        <dbReference type="RuleBase" id="RU000492"/>
    </source>
</evidence>
<dbReference type="PROSITE" id="PS51194">
    <property type="entry name" value="HELICASE_CTER"/>
    <property type="match status" value="1"/>
</dbReference>
<evidence type="ECO:0000256" key="5">
    <source>
        <dbReference type="ARBA" id="ARBA00022806"/>
    </source>
</evidence>
<keyword evidence="4 8" id="KW-0378">Hydrolase</keyword>
<comment type="similarity">
    <text evidence="8">Belongs to the DEAD box helicase family.</text>
</comment>
<dbReference type="InterPro" id="IPR001163">
    <property type="entry name" value="Sm_dom_euk/arc"/>
</dbReference>
<proteinExistence type="inferred from homology"/>
<dbReference type="Pfam" id="PF00271">
    <property type="entry name" value="Helicase_C"/>
    <property type="match status" value="1"/>
</dbReference>
<keyword evidence="6 8" id="KW-0067">ATP-binding</keyword>
<keyword evidence="2" id="KW-0747">Spliceosome</keyword>
<evidence type="ECO:0000313" key="15">
    <source>
        <dbReference type="Proteomes" id="UP000830375"/>
    </source>
</evidence>
<feature type="region of interest" description="Disordered" evidence="9">
    <location>
        <begin position="481"/>
        <end position="513"/>
    </location>
</feature>
<dbReference type="InterPro" id="IPR014001">
    <property type="entry name" value="Helicase_ATP-bd"/>
</dbReference>
<evidence type="ECO:0000256" key="9">
    <source>
        <dbReference type="SAM" id="MobiDB-lite"/>
    </source>
</evidence>
<feature type="compositionally biased region" description="Basic and acidic residues" evidence="9">
    <location>
        <begin position="481"/>
        <end position="496"/>
    </location>
</feature>
<comment type="caution">
    <text evidence="14">The sequence shown here is derived from an EMBL/GenBank/DDBJ whole genome shotgun (WGS) entry which is preliminary data.</text>
</comment>
<dbReference type="CDD" id="cd17955">
    <property type="entry name" value="DEADc_DDX49"/>
    <property type="match status" value="1"/>
</dbReference>
<evidence type="ECO:0000259" key="13">
    <source>
        <dbReference type="PROSITE" id="PS52002"/>
    </source>
</evidence>
<dbReference type="InterPro" id="IPR027417">
    <property type="entry name" value="P-loop_NTPase"/>
</dbReference>
<keyword evidence="15" id="KW-1185">Reference proteome</keyword>
<dbReference type="PANTHER" id="PTHR47959:SF25">
    <property type="entry name" value="RNA HELICASE"/>
    <property type="match status" value="1"/>
</dbReference>
<dbReference type="Gene3D" id="2.30.30.100">
    <property type="match status" value="1"/>
</dbReference>
<evidence type="ECO:0000256" key="7">
    <source>
        <dbReference type="PROSITE-ProRule" id="PRU00552"/>
    </source>
</evidence>
<dbReference type="InterPro" id="IPR034101">
    <property type="entry name" value="Lsm4"/>
</dbReference>
<dbReference type="CDD" id="cd01723">
    <property type="entry name" value="LSm4"/>
    <property type="match status" value="1"/>
</dbReference>
<feature type="domain" description="Helicase ATP-binding" evidence="10">
    <location>
        <begin position="94"/>
        <end position="268"/>
    </location>
</feature>
<feature type="domain" description="Sm" evidence="13">
    <location>
        <begin position="518"/>
        <end position="591"/>
    </location>
</feature>
<keyword evidence="3 8" id="KW-0547">Nucleotide-binding</keyword>
<dbReference type="SMART" id="SM00487">
    <property type="entry name" value="DEXDc"/>
    <property type="match status" value="1"/>
</dbReference>
<evidence type="ECO:0000256" key="4">
    <source>
        <dbReference type="ARBA" id="ARBA00022801"/>
    </source>
</evidence>
<dbReference type="SMART" id="SM00651">
    <property type="entry name" value="Sm"/>
    <property type="match status" value="1"/>
</dbReference>
<evidence type="ECO:0000259" key="12">
    <source>
        <dbReference type="PROSITE" id="PS51195"/>
    </source>
</evidence>
<dbReference type="InterPro" id="IPR050079">
    <property type="entry name" value="DEAD_box_RNA_helicase"/>
</dbReference>
<dbReference type="Pfam" id="PF01423">
    <property type="entry name" value="LSM"/>
    <property type="match status" value="1"/>
</dbReference>
<organism evidence="14 15">
    <name type="scientific">Labeo rohita</name>
    <name type="common">Indian major carp</name>
    <name type="synonym">Cyprinus rohita</name>
    <dbReference type="NCBI Taxonomy" id="84645"/>
    <lineage>
        <taxon>Eukaryota</taxon>
        <taxon>Metazoa</taxon>
        <taxon>Chordata</taxon>
        <taxon>Craniata</taxon>
        <taxon>Vertebrata</taxon>
        <taxon>Euteleostomi</taxon>
        <taxon>Actinopterygii</taxon>
        <taxon>Neopterygii</taxon>
        <taxon>Teleostei</taxon>
        <taxon>Ostariophysi</taxon>
        <taxon>Cypriniformes</taxon>
        <taxon>Cyprinidae</taxon>
        <taxon>Labeoninae</taxon>
        <taxon>Labeonini</taxon>
        <taxon>Labeo</taxon>
    </lineage>
</organism>
<sequence>MESNDFYLINIVRPVLEDSPGAADRVQLTCARLSTSARPRGCCCALTSTPLTGSVALSWWKMATFESLGLCEWLIQQCKQMGISRPTPVQEKCIPAILEGRDCMGCAKTGSGKTAAFVLPVLQKLSEDPYGVFCLVLTPTRELAYQIAEQFRALGKPLGLKDCIVVGGMDMVTQGLELSKKPHVVVATPGRLADHIRSSDTVSLNRLQFLILDEADRLLEQGCTDFTKDLEVILSAVPAKRQTLLFSATLTDTLQQLQSIAMNRPFFWEHKSEVRTVEELDQRFILTPEKVKDAYLVHLIQTFQDEHDDWSIIIFTNTCKNCQILTMMLREFNFPTISLHSMMKQRQRFANLAKFKSSVFKILIATDVASRGLDIPTVQVVINHNTPGLPKIYIHRVGRTARAGRNGVAITLVTQYDIHLINAVEEQIQVKLKEFPVEEKEVLKILTQVNVTRRQCEIRLESTDFDEKKKINKRKQMILEGKDPDLEEKRKNELEKMRRKKKNQTRKETKKTAKTTALPLSLLKTAQNHPMLVELKNGETYNGHLVSCDNWMNINLREVICTSRDGDKFWRMPECYIRGSTIKYLRIPDEIIDMVKEEVLSKGRGRGGMQQNKPQGKGRGGGPGRGGGAGRGVFGGRGRGMQGPGRGQQQDKKPGKPQGLKERGPTYKQLAPGLRM</sequence>
<dbReference type="SMART" id="SM00490">
    <property type="entry name" value="HELICc"/>
    <property type="match status" value="1"/>
</dbReference>
<keyword evidence="5 8" id="KW-0347">Helicase</keyword>
<evidence type="ECO:0000256" key="2">
    <source>
        <dbReference type="ARBA" id="ARBA00022728"/>
    </source>
</evidence>
<evidence type="ECO:0000259" key="10">
    <source>
        <dbReference type="PROSITE" id="PS51192"/>
    </source>
</evidence>
<name>A0ABQ8MB02_LABRO</name>
<dbReference type="InterPro" id="IPR047575">
    <property type="entry name" value="Sm"/>
</dbReference>
<dbReference type="EC" id="3.6.4.13" evidence="1"/>
<dbReference type="PANTHER" id="PTHR47959">
    <property type="entry name" value="ATP-DEPENDENT RNA HELICASE RHLE-RELATED"/>
    <property type="match status" value="1"/>
</dbReference>
<evidence type="ECO:0000256" key="6">
    <source>
        <dbReference type="ARBA" id="ARBA00022840"/>
    </source>
</evidence>
<evidence type="ECO:0000256" key="1">
    <source>
        <dbReference type="ARBA" id="ARBA00012552"/>
    </source>
</evidence>
<reference evidence="14 15" key="1">
    <citation type="submission" date="2022-01" db="EMBL/GenBank/DDBJ databases">
        <title>A high-quality chromosome-level genome assembly of rohu carp, Labeo rohita.</title>
        <authorList>
            <person name="Arick M.A. II"/>
            <person name="Hsu C.-Y."/>
            <person name="Magbanua Z."/>
            <person name="Pechanova O."/>
            <person name="Grover C."/>
            <person name="Miller E."/>
            <person name="Thrash A."/>
            <person name="Ezzel L."/>
            <person name="Alam S."/>
            <person name="Benzie J."/>
            <person name="Hamilton M."/>
            <person name="Karsi A."/>
            <person name="Lawrence M.L."/>
            <person name="Peterson D.G."/>
        </authorList>
    </citation>
    <scope>NUCLEOTIDE SEQUENCE [LARGE SCALE GENOMIC DNA]</scope>
    <source>
        <strain evidence="15">BAU-BD-2019</strain>
        <tissue evidence="14">Blood</tissue>
    </source>
</reference>
<dbReference type="GO" id="GO:0004386">
    <property type="term" value="F:helicase activity"/>
    <property type="evidence" value="ECO:0007669"/>
    <property type="project" value="UniProtKB-KW"/>
</dbReference>
<dbReference type="Pfam" id="PF00270">
    <property type="entry name" value="DEAD"/>
    <property type="match status" value="1"/>
</dbReference>
<feature type="domain" description="DEAD-box RNA helicase Q" evidence="12">
    <location>
        <begin position="63"/>
        <end position="91"/>
    </location>
</feature>
<dbReference type="InterPro" id="IPR001650">
    <property type="entry name" value="Helicase_C-like"/>
</dbReference>
<dbReference type="PROSITE" id="PS51195">
    <property type="entry name" value="Q_MOTIF"/>
    <property type="match status" value="1"/>
</dbReference>
<dbReference type="Gene3D" id="3.40.50.300">
    <property type="entry name" value="P-loop containing nucleotide triphosphate hydrolases"/>
    <property type="match status" value="2"/>
</dbReference>
<feature type="domain" description="Helicase C-terminal" evidence="11">
    <location>
        <begin position="295"/>
        <end position="443"/>
    </location>
</feature>
<dbReference type="InterPro" id="IPR000629">
    <property type="entry name" value="RNA-helicase_DEAD-box_CS"/>
</dbReference>